<dbReference type="HOGENOM" id="CLU_066192_58_2_6"/>
<dbReference type="AlphaFoldDB" id="K7ANC6"/>
<dbReference type="InterPro" id="IPR001387">
    <property type="entry name" value="Cro/C1-type_HTH"/>
</dbReference>
<keyword evidence="3" id="KW-1185">Reference proteome</keyword>
<gene>
    <name evidence="2" type="ORF">C427_2390</name>
</gene>
<dbReference type="RefSeq" id="WP_007636534.1">
    <property type="nucleotide sequence ID" value="NC_020514.1"/>
</dbReference>
<name>K7ANC6_9ALTE</name>
<dbReference type="KEGG" id="gps:C427_2390"/>
<proteinExistence type="predicted"/>
<dbReference type="STRING" id="1129794.C427_2390"/>
<dbReference type="Pfam" id="PF01381">
    <property type="entry name" value="HTH_3"/>
    <property type="match status" value="1"/>
</dbReference>
<evidence type="ECO:0000313" key="3">
    <source>
        <dbReference type="Proteomes" id="UP000011864"/>
    </source>
</evidence>
<organism evidence="2 3">
    <name type="scientific">Paraglaciecola psychrophila 170</name>
    <dbReference type="NCBI Taxonomy" id="1129794"/>
    <lineage>
        <taxon>Bacteria</taxon>
        <taxon>Pseudomonadati</taxon>
        <taxon>Pseudomonadota</taxon>
        <taxon>Gammaproteobacteria</taxon>
        <taxon>Alteromonadales</taxon>
        <taxon>Alteromonadaceae</taxon>
        <taxon>Paraglaciecola</taxon>
    </lineage>
</organism>
<dbReference type="InterPro" id="IPR010982">
    <property type="entry name" value="Lambda_DNA-bd_dom_sf"/>
</dbReference>
<dbReference type="Gene3D" id="1.10.260.40">
    <property type="entry name" value="lambda repressor-like DNA-binding domains"/>
    <property type="match status" value="1"/>
</dbReference>
<evidence type="ECO:0000313" key="2">
    <source>
        <dbReference type="EMBL" id="AGH44499.1"/>
    </source>
</evidence>
<dbReference type="OrthoDB" id="6877645at2"/>
<accession>K7ANC6</accession>
<dbReference type="EMBL" id="CP003837">
    <property type="protein sequence ID" value="AGH44499.1"/>
    <property type="molecule type" value="Genomic_DNA"/>
</dbReference>
<sequence length="80" mass="8912">MNRIKELKEGLGLKTVDLSKVLKCGHSRISMYESGERSPTIKYAHYIVKKFNDLGLKACFEDVFPSPHAANDESNTPDAA</sequence>
<feature type="domain" description="HTH cro/C1-type" evidence="1">
    <location>
        <begin position="4"/>
        <end position="44"/>
    </location>
</feature>
<dbReference type="Proteomes" id="UP000011864">
    <property type="component" value="Chromosome"/>
</dbReference>
<dbReference type="CDD" id="cd00093">
    <property type="entry name" value="HTH_XRE"/>
    <property type="match status" value="1"/>
</dbReference>
<dbReference type="PATRIC" id="fig|1129794.4.peg.2370"/>
<dbReference type="SUPFAM" id="SSF47413">
    <property type="entry name" value="lambda repressor-like DNA-binding domains"/>
    <property type="match status" value="1"/>
</dbReference>
<dbReference type="GO" id="GO:0003677">
    <property type="term" value="F:DNA binding"/>
    <property type="evidence" value="ECO:0007669"/>
    <property type="project" value="InterPro"/>
</dbReference>
<protein>
    <recommendedName>
        <fullName evidence="1">HTH cro/C1-type domain-containing protein</fullName>
    </recommendedName>
</protein>
<evidence type="ECO:0000259" key="1">
    <source>
        <dbReference type="Pfam" id="PF01381"/>
    </source>
</evidence>
<reference evidence="2 3" key="1">
    <citation type="journal article" date="2013" name="Genome Announc.">
        <title>Complete Genome Sequence of Glaciecola psychrophila Strain 170T.</title>
        <authorList>
            <person name="Yin J."/>
            <person name="Chen J."/>
            <person name="Liu G."/>
            <person name="Yu Y."/>
            <person name="Song L."/>
            <person name="Wang X."/>
            <person name="Qu X."/>
        </authorList>
    </citation>
    <scope>NUCLEOTIDE SEQUENCE [LARGE SCALE GENOMIC DNA]</scope>
    <source>
        <strain evidence="2 3">170</strain>
    </source>
</reference>
<dbReference type="eggNOG" id="COG1396">
    <property type="taxonomic scope" value="Bacteria"/>
</dbReference>